<evidence type="ECO:0008006" key="4">
    <source>
        <dbReference type="Google" id="ProtNLM"/>
    </source>
</evidence>
<sequence length="185" mass="19039">MTSRRRGKPKGSRPRELLCDGKGDSLLGGPFHAACVLRVPERPGWRRRGPLRFSVEPGLPGLSRPRAVLPAPQSPATPPGPPKPLPGSPARGPSRDAGCAGSAGKSYEQAPLPGSAAPLPPRRPSHAARPSPDPGGARARSGCGRRGTGQPRCPPQPKPRPAWLLPTWGRSAATPGGASAADSVV</sequence>
<comment type="caution">
    <text evidence="2">The sequence shown here is derived from an EMBL/GenBank/DDBJ whole genome shotgun (WGS) entry which is preliminary data.</text>
</comment>
<name>A0ABQ9USD7_SAGOE</name>
<dbReference type="Proteomes" id="UP001266305">
    <property type="component" value="Unassembled WGS sequence"/>
</dbReference>
<evidence type="ECO:0000313" key="2">
    <source>
        <dbReference type="EMBL" id="KAK2099730.1"/>
    </source>
</evidence>
<evidence type="ECO:0000256" key="1">
    <source>
        <dbReference type="SAM" id="MobiDB-lite"/>
    </source>
</evidence>
<evidence type="ECO:0000313" key="3">
    <source>
        <dbReference type="Proteomes" id="UP001266305"/>
    </source>
</evidence>
<feature type="compositionally biased region" description="Low complexity" evidence="1">
    <location>
        <begin position="127"/>
        <end position="142"/>
    </location>
</feature>
<gene>
    <name evidence="2" type="ORF">P7K49_021078</name>
</gene>
<feature type="compositionally biased region" description="Basic residues" evidence="1">
    <location>
        <begin position="1"/>
        <end position="12"/>
    </location>
</feature>
<dbReference type="EMBL" id="JASSZA010000010">
    <property type="protein sequence ID" value="KAK2099730.1"/>
    <property type="molecule type" value="Genomic_DNA"/>
</dbReference>
<accession>A0ABQ9USD7</accession>
<keyword evidence="3" id="KW-1185">Reference proteome</keyword>
<feature type="compositionally biased region" description="Basic and acidic residues" evidence="1">
    <location>
        <begin position="13"/>
        <end position="23"/>
    </location>
</feature>
<feature type="region of interest" description="Disordered" evidence="1">
    <location>
        <begin position="40"/>
        <end position="185"/>
    </location>
</feature>
<proteinExistence type="predicted"/>
<feature type="region of interest" description="Disordered" evidence="1">
    <location>
        <begin position="1"/>
        <end position="28"/>
    </location>
</feature>
<organism evidence="2 3">
    <name type="scientific">Saguinus oedipus</name>
    <name type="common">Cotton-top tamarin</name>
    <name type="synonym">Oedipomidas oedipus</name>
    <dbReference type="NCBI Taxonomy" id="9490"/>
    <lineage>
        <taxon>Eukaryota</taxon>
        <taxon>Metazoa</taxon>
        <taxon>Chordata</taxon>
        <taxon>Craniata</taxon>
        <taxon>Vertebrata</taxon>
        <taxon>Euteleostomi</taxon>
        <taxon>Mammalia</taxon>
        <taxon>Eutheria</taxon>
        <taxon>Euarchontoglires</taxon>
        <taxon>Primates</taxon>
        <taxon>Haplorrhini</taxon>
        <taxon>Platyrrhini</taxon>
        <taxon>Cebidae</taxon>
        <taxon>Callitrichinae</taxon>
        <taxon>Saguinus</taxon>
    </lineage>
</organism>
<feature type="compositionally biased region" description="Pro residues" evidence="1">
    <location>
        <begin position="72"/>
        <end position="87"/>
    </location>
</feature>
<protein>
    <recommendedName>
        <fullName evidence="4">Basic proline-rich protein-like</fullName>
    </recommendedName>
</protein>
<reference evidence="2 3" key="1">
    <citation type="submission" date="2023-05" db="EMBL/GenBank/DDBJ databases">
        <title>B98-5 Cell Line De Novo Hybrid Assembly: An Optical Mapping Approach.</title>
        <authorList>
            <person name="Kananen K."/>
            <person name="Auerbach J.A."/>
            <person name="Kautto E."/>
            <person name="Blachly J.S."/>
        </authorList>
    </citation>
    <scope>NUCLEOTIDE SEQUENCE [LARGE SCALE GENOMIC DNA]</scope>
    <source>
        <strain evidence="2">B95-8</strain>
        <tissue evidence="2">Cell line</tissue>
    </source>
</reference>